<name>A0ACC2HND5_9PEZI</name>
<gene>
    <name evidence="1" type="ORF">ONZ43_g7778</name>
</gene>
<proteinExistence type="predicted"/>
<protein>
    <submittedName>
        <fullName evidence="1">Uncharacterized protein</fullName>
    </submittedName>
</protein>
<comment type="caution">
    <text evidence="1">The sequence shown here is derived from an EMBL/GenBank/DDBJ whole genome shotgun (WGS) entry which is preliminary data.</text>
</comment>
<accession>A0ACC2HND5</accession>
<keyword evidence="2" id="KW-1185">Reference proteome</keyword>
<reference evidence="1" key="1">
    <citation type="submission" date="2022-11" db="EMBL/GenBank/DDBJ databases">
        <title>Genome Sequence of Nemania bipapillata.</title>
        <authorList>
            <person name="Buettner E."/>
        </authorList>
    </citation>
    <scope>NUCLEOTIDE SEQUENCE</scope>
    <source>
        <strain evidence="1">CP14</strain>
    </source>
</reference>
<evidence type="ECO:0000313" key="1">
    <source>
        <dbReference type="EMBL" id="KAJ8104587.1"/>
    </source>
</evidence>
<sequence>MYSLRSLPLLATITHFLSATATATATMRPRTAEDNDDTPLPVVIWHGLGDTYAAEGIQQVGQLVEAAHPGTFVYFVRLDDNAGNDQRATFYGNVTEQVAQVCAALAAHPILSCAPTSSAATRRPCATC</sequence>
<dbReference type="Proteomes" id="UP001153334">
    <property type="component" value="Unassembled WGS sequence"/>
</dbReference>
<evidence type="ECO:0000313" key="2">
    <source>
        <dbReference type="Proteomes" id="UP001153334"/>
    </source>
</evidence>
<organism evidence="1 2">
    <name type="scientific">Nemania bipapillata</name>
    <dbReference type="NCBI Taxonomy" id="110536"/>
    <lineage>
        <taxon>Eukaryota</taxon>
        <taxon>Fungi</taxon>
        <taxon>Dikarya</taxon>
        <taxon>Ascomycota</taxon>
        <taxon>Pezizomycotina</taxon>
        <taxon>Sordariomycetes</taxon>
        <taxon>Xylariomycetidae</taxon>
        <taxon>Xylariales</taxon>
        <taxon>Xylariaceae</taxon>
        <taxon>Nemania</taxon>
    </lineage>
</organism>
<dbReference type="EMBL" id="JAPESX010003636">
    <property type="protein sequence ID" value="KAJ8104587.1"/>
    <property type="molecule type" value="Genomic_DNA"/>
</dbReference>